<proteinExistence type="predicted"/>
<keyword evidence="2" id="KW-1185">Reference proteome</keyword>
<protein>
    <submittedName>
        <fullName evidence="1">Uncharacterized protein</fullName>
    </submittedName>
</protein>
<dbReference type="PATRIC" id="fig|742823.3.peg.308"/>
<comment type="caution">
    <text evidence="1">The sequence shown here is derived from an EMBL/GenBank/DDBJ whole genome shotgun (WGS) entry which is preliminary data.</text>
</comment>
<evidence type="ECO:0000313" key="1">
    <source>
        <dbReference type="EMBL" id="EKB32084.1"/>
    </source>
</evidence>
<evidence type="ECO:0000313" key="2">
    <source>
        <dbReference type="Proteomes" id="UP000005835"/>
    </source>
</evidence>
<dbReference type="RefSeq" id="WP_005433450.1">
    <property type="nucleotide sequence ID" value="NZ_JH815513.1"/>
</dbReference>
<name>K1KK42_9BURK</name>
<sequence length="418" mass="47573">MARSSHLAAQRRELSFILNRLTAYTTLADRDILERRLRTILEKPLSDDFYIMANEVFDKIEAQHPSVANEARGNFYGMLSEVKYEYRTPTESTSMLMVGLMMSTFFKTACPNVTLSQETADKVVEILKKHYINPKAKITIFHEMLRSNQGPANDTETAGRLTRAMAECKGTLYTKEHLDVPEGEDDPIAALENERIYGLYLRHLVITVTVPAGELAVVHPYRWWDTTRHPEFCVSGHFDPNQILKNPFAFDMQEALKSNIASCQTIFTEPMPLVKGLDFFEQQLSPFRIYPLLTNAVQTADCEPDQFCASIAIFCSRPDAAKIYASEIRIALSMETSRDQPFSGDCISFQDTGVDLNTYATNFERFFNMLGLTDVVIHEEPRYYEYEDEGGRIYVNARGVSMPLNPNFAPVMPAHFLN</sequence>
<dbReference type="HOGENOM" id="CLU_657083_0_0_4"/>
<gene>
    <name evidence="1" type="ORF">HMPREF9465_00312</name>
</gene>
<dbReference type="EMBL" id="ADMG01000009">
    <property type="protein sequence ID" value="EKB32084.1"/>
    <property type="molecule type" value="Genomic_DNA"/>
</dbReference>
<dbReference type="Proteomes" id="UP000005835">
    <property type="component" value="Unassembled WGS sequence"/>
</dbReference>
<reference evidence="1 2" key="1">
    <citation type="submission" date="2012-05" db="EMBL/GenBank/DDBJ databases">
        <title>The Genome Sequence of Sutterella wadsworthensis 2_1_59BFAA.</title>
        <authorList>
            <consortium name="The Broad Institute Genome Sequencing Platform"/>
            <person name="Earl A."/>
            <person name="Ward D."/>
            <person name="Feldgarden M."/>
            <person name="Gevers D."/>
            <person name="Daigneault M."/>
            <person name="Strauss J."/>
            <person name="Allen-Vercoe E."/>
            <person name="Walker B."/>
            <person name="Young S.K."/>
            <person name="Zeng Q."/>
            <person name="Gargeya S."/>
            <person name="Fitzgerald M."/>
            <person name="Haas B."/>
            <person name="Abouelleil A."/>
            <person name="Alvarado L."/>
            <person name="Arachchi H.M."/>
            <person name="Berlin A.M."/>
            <person name="Chapman S.B."/>
            <person name="Goldberg J."/>
            <person name="Griggs A."/>
            <person name="Gujja S."/>
            <person name="Hansen M."/>
            <person name="Howarth C."/>
            <person name="Imamovic A."/>
            <person name="Larimer J."/>
            <person name="McCowen C."/>
            <person name="Montmayeur A."/>
            <person name="Murphy C."/>
            <person name="Neiman D."/>
            <person name="Pearson M."/>
            <person name="Priest M."/>
            <person name="Roberts A."/>
            <person name="Saif S."/>
            <person name="Shea T."/>
            <person name="Sisk P."/>
            <person name="Sykes S."/>
            <person name="Wortman J."/>
            <person name="Nusbaum C."/>
            <person name="Birren B."/>
        </authorList>
    </citation>
    <scope>NUCLEOTIDE SEQUENCE [LARGE SCALE GENOMIC DNA]</scope>
    <source>
        <strain evidence="1 2">2_1_59BFAA</strain>
    </source>
</reference>
<organism evidence="1 2">
    <name type="scientific">Sutterella wadsworthensis 2_1_59BFAA</name>
    <dbReference type="NCBI Taxonomy" id="742823"/>
    <lineage>
        <taxon>Bacteria</taxon>
        <taxon>Pseudomonadati</taxon>
        <taxon>Pseudomonadota</taxon>
        <taxon>Betaproteobacteria</taxon>
        <taxon>Burkholderiales</taxon>
        <taxon>Sutterellaceae</taxon>
        <taxon>Sutterella</taxon>
    </lineage>
</organism>
<dbReference type="AlphaFoldDB" id="K1KK42"/>
<accession>K1KK42</accession>